<proteinExistence type="predicted"/>
<protein>
    <submittedName>
        <fullName evidence="2">Minor capsid protein</fullName>
    </submittedName>
</protein>
<dbReference type="EMBL" id="BK015523">
    <property type="protein sequence ID" value="DAE10937.1"/>
    <property type="molecule type" value="Genomic_DNA"/>
</dbReference>
<dbReference type="InterPro" id="IPR009319">
    <property type="entry name" value="Phage_A118_VSP1"/>
</dbReference>
<feature type="region of interest" description="Disordered" evidence="1">
    <location>
        <begin position="312"/>
        <end position="342"/>
    </location>
</feature>
<evidence type="ECO:0000256" key="1">
    <source>
        <dbReference type="SAM" id="MobiDB-lite"/>
    </source>
</evidence>
<reference evidence="2" key="1">
    <citation type="journal article" date="2021" name="Proc. Natl. Acad. Sci. U.S.A.">
        <title>A Catalog of Tens of Thousands of Viruses from Human Metagenomes Reveals Hidden Associations with Chronic Diseases.</title>
        <authorList>
            <person name="Tisza M.J."/>
            <person name="Buck C.B."/>
        </authorList>
    </citation>
    <scope>NUCLEOTIDE SEQUENCE</scope>
    <source>
        <strain evidence="2">CtPsO101</strain>
    </source>
</reference>
<sequence>MARLDKLTALRLSEPVEDAYLECIDRLIANIAKHLGTGKAFRTADWEVRKLAELGQLTAENARIINEATKRVPMEIRLALEESSAIALRDLESLIDKAIKEGAIEQAPVDSTVELVETMMSRAIEQANLTNATLLESSRAAYLRVVSEVVQWEELNIGVLSKAFVQSVANQAAIAVVSGTETRTQALKKAIAQLAERGLFGFVDISGRHWSPEAYMGMVVRTTSHNTAIDSVRVKQQDYKSDIFQVSQHPGARPLCYPYQGKFYSWSGASGTYTDGNGAKHKYSGIQSTSYGKPAGLFGINCGHHPLPQIPKVTIPQDKPVQDKGENDRLYRESQQQRAYERDIRNAKRKREAFKSAGLDDAAKEQEAVIRARQERMREFIKQTGRTRRYDREQIK</sequence>
<organism evidence="2">
    <name type="scientific">Siphoviridae sp. ctPsO101</name>
    <dbReference type="NCBI Taxonomy" id="2825487"/>
    <lineage>
        <taxon>Viruses</taxon>
        <taxon>Duplodnaviria</taxon>
        <taxon>Heunggongvirae</taxon>
        <taxon>Uroviricota</taxon>
        <taxon>Caudoviricetes</taxon>
    </lineage>
</organism>
<dbReference type="GO" id="GO:0005198">
    <property type="term" value="F:structural molecule activity"/>
    <property type="evidence" value="ECO:0007669"/>
    <property type="project" value="InterPro"/>
</dbReference>
<accession>A0A8S5PWH0</accession>
<dbReference type="Pfam" id="PF06152">
    <property type="entry name" value="Phage_min_cap2"/>
    <property type="match status" value="2"/>
</dbReference>
<name>A0A8S5PWH0_9CAUD</name>
<evidence type="ECO:0000313" key="2">
    <source>
        <dbReference type="EMBL" id="DAE10937.1"/>
    </source>
</evidence>
<feature type="compositionally biased region" description="Basic and acidic residues" evidence="1">
    <location>
        <begin position="320"/>
        <end position="332"/>
    </location>
</feature>